<evidence type="ECO:0000313" key="3">
    <source>
        <dbReference type="Proteomes" id="UP001430953"/>
    </source>
</evidence>
<feature type="transmembrane region" description="Helical" evidence="1">
    <location>
        <begin position="33"/>
        <end position="55"/>
    </location>
</feature>
<keyword evidence="3" id="KW-1185">Reference proteome</keyword>
<keyword evidence="1" id="KW-0472">Membrane</keyword>
<dbReference type="EMBL" id="JADYXP020000008">
    <property type="protein sequence ID" value="KAL0117979.1"/>
    <property type="molecule type" value="Genomic_DNA"/>
</dbReference>
<keyword evidence="1" id="KW-1133">Transmembrane helix</keyword>
<evidence type="ECO:0000256" key="1">
    <source>
        <dbReference type="SAM" id="Phobius"/>
    </source>
</evidence>
<organism evidence="2 3">
    <name type="scientific">Cardiocondyla obscurior</name>
    <dbReference type="NCBI Taxonomy" id="286306"/>
    <lineage>
        <taxon>Eukaryota</taxon>
        <taxon>Metazoa</taxon>
        <taxon>Ecdysozoa</taxon>
        <taxon>Arthropoda</taxon>
        <taxon>Hexapoda</taxon>
        <taxon>Insecta</taxon>
        <taxon>Pterygota</taxon>
        <taxon>Neoptera</taxon>
        <taxon>Endopterygota</taxon>
        <taxon>Hymenoptera</taxon>
        <taxon>Apocrita</taxon>
        <taxon>Aculeata</taxon>
        <taxon>Formicoidea</taxon>
        <taxon>Formicidae</taxon>
        <taxon>Myrmicinae</taxon>
        <taxon>Cardiocondyla</taxon>
    </lineage>
</organism>
<accession>A0AAW2FS88</accession>
<gene>
    <name evidence="2" type="ORF">PUN28_008982</name>
</gene>
<protein>
    <submittedName>
        <fullName evidence="2">Uncharacterized protein</fullName>
    </submittedName>
</protein>
<sequence>MLLGSKSIKLILIFRKKSSFVPLPLRPSECVHILIYVCILYIYICVYGYNIYLFLSMNNILNSQPSFIIVCSHLLTTI</sequence>
<comment type="caution">
    <text evidence="2">The sequence shown here is derived from an EMBL/GenBank/DDBJ whole genome shotgun (WGS) entry which is preliminary data.</text>
</comment>
<dbReference type="AlphaFoldDB" id="A0AAW2FS88"/>
<reference evidence="2 3" key="1">
    <citation type="submission" date="2023-03" db="EMBL/GenBank/DDBJ databases">
        <title>High recombination rates correlate with genetic variation in Cardiocondyla obscurior ants.</title>
        <authorList>
            <person name="Errbii M."/>
        </authorList>
    </citation>
    <scope>NUCLEOTIDE SEQUENCE [LARGE SCALE GENOMIC DNA]</scope>
    <source>
        <strain evidence="2">Alpha-2009</strain>
        <tissue evidence="2">Whole body</tissue>
    </source>
</reference>
<name>A0AAW2FS88_9HYME</name>
<dbReference type="Proteomes" id="UP001430953">
    <property type="component" value="Unassembled WGS sequence"/>
</dbReference>
<keyword evidence="1" id="KW-0812">Transmembrane</keyword>
<evidence type="ECO:0000313" key="2">
    <source>
        <dbReference type="EMBL" id="KAL0117979.1"/>
    </source>
</evidence>
<proteinExistence type="predicted"/>